<proteinExistence type="predicted"/>
<evidence type="ECO:0000256" key="2">
    <source>
        <dbReference type="ARBA" id="ARBA00022525"/>
    </source>
</evidence>
<dbReference type="AlphaFoldDB" id="A0A2T1N6Z8"/>
<feature type="non-terminal residue" evidence="5">
    <location>
        <position position="135"/>
    </location>
</feature>
<evidence type="ECO:0000256" key="3">
    <source>
        <dbReference type="ARBA" id="ARBA00022729"/>
    </source>
</evidence>
<dbReference type="RefSeq" id="WP_317044636.1">
    <property type="nucleotide sequence ID" value="NZ_PXOT01000026.1"/>
</dbReference>
<dbReference type="Proteomes" id="UP000238430">
    <property type="component" value="Unassembled WGS sequence"/>
</dbReference>
<feature type="domain" description="SD-repeat containing protein B" evidence="4">
    <location>
        <begin position="35"/>
        <end position="126"/>
    </location>
</feature>
<feature type="non-terminal residue" evidence="5">
    <location>
        <position position="1"/>
    </location>
</feature>
<dbReference type="Pfam" id="PF17210">
    <property type="entry name" value="SdrD_B"/>
    <property type="match status" value="1"/>
</dbReference>
<keyword evidence="2" id="KW-0964">Secreted</keyword>
<evidence type="ECO:0000259" key="4">
    <source>
        <dbReference type="Pfam" id="PF17210"/>
    </source>
</evidence>
<comment type="subcellular location">
    <subcellularLocation>
        <location evidence="1">Secreted</location>
    </subcellularLocation>
</comment>
<protein>
    <recommendedName>
        <fullName evidence="4">SD-repeat containing protein B domain-containing protein</fullName>
    </recommendedName>
</protein>
<dbReference type="InterPro" id="IPR033764">
    <property type="entry name" value="Sdr_B"/>
</dbReference>
<name>A0A2T1N6Z8_9FLAO</name>
<comment type="caution">
    <text evidence="5">The sequence shown here is derived from an EMBL/GenBank/DDBJ whole genome shotgun (WGS) entry which is preliminary data.</text>
</comment>
<keyword evidence="6" id="KW-1185">Reference proteome</keyword>
<sequence length="135" mass="13398">LTTTGSDPETVTVVEGVDTATTDDGYAPAVGDVSGTVFEDTNGNGVQDAGEAGIAGVEVIITDVDGNPTTVTTDANGDWTATDIPVGDATVDVDETSLPADITDTLTTTGSDPETVTVVEGTNTTTDDGYAPALG</sequence>
<reference evidence="5 6" key="1">
    <citation type="submission" date="2018-03" db="EMBL/GenBank/DDBJ databases">
        <title>Mesoflavibacter sp. HG37 and Mesoflavibacter sp. HG96 sp.nov., two marine bacteria isolated from seawater of Western Pacific Ocean.</title>
        <authorList>
            <person name="Cheng H."/>
            <person name="Wu Y.-H."/>
            <person name="Guo L.-L."/>
            <person name="Xu X.-W."/>
        </authorList>
    </citation>
    <scope>NUCLEOTIDE SEQUENCE [LARGE SCALE GENOMIC DNA]</scope>
    <source>
        <strain evidence="5 6">KCTC 42117</strain>
    </source>
</reference>
<dbReference type="GO" id="GO:0005576">
    <property type="term" value="C:extracellular region"/>
    <property type="evidence" value="ECO:0007669"/>
    <property type="project" value="UniProtKB-SubCell"/>
</dbReference>
<evidence type="ECO:0000256" key="1">
    <source>
        <dbReference type="ARBA" id="ARBA00004613"/>
    </source>
</evidence>
<dbReference type="Gene3D" id="2.60.40.10">
    <property type="entry name" value="Immunoglobulins"/>
    <property type="match status" value="1"/>
</dbReference>
<dbReference type="InterPro" id="IPR013783">
    <property type="entry name" value="Ig-like_fold"/>
</dbReference>
<gene>
    <name evidence="5" type="ORF">C7H61_12425</name>
</gene>
<dbReference type="EMBL" id="PXOT01000026">
    <property type="protein sequence ID" value="PSG87362.1"/>
    <property type="molecule type" value="Genomic_DNA"/>
</dbReference>
<evidence type="ECO:0000313" key="5">
    <source>
        <dbReference type="EMBL" id="PSG87362.1"/>
    </source>
</evidence>
<dbReference type="SUPFAM" id="SSF117074">
    <property type="entry name" value="Hypothetical protein PA1324"/>
    <property type="match status" value="1"/>
</dbReference>
<accession>A0A2T1N6Z8</accession>
<evidence type="ECO:0000313" key="6">
    <source>
        <dbReference type="Proteomes" id="UP000238430"/>
    </source>
</evidence>
<organism evidence="5 6">
    <name type="scientific">Mesoflavibacter zeaxanthinifaciens subsp. sabulilitoris</name>
    <dbReference type="NCBI Taxonomy" id="1520893"/>
    <lineage>
        <taxon>Bacteria</taxon>
        <taxon>Pseudomonadati</taxon>
        <taxon>Bacteroidota</taxon>
        <taxon>Flavobacteriia</taxon>
        <taxon>Flavobacteriales</taxon>
        <taxon>Flavobacteriaceae</taxon>
        <taxon>Mesoflavibacter</taxon>
    </lineage>
</organism>
<keyword evidence="3" id="KW-0732">Signal</keyword>